<dbReference type="GO" id="GO:0003677">
    <property type="term" value="F:DNA binding"/>
    <property type="evidence" value="ECO:0007669"/>
    <property type="project" value="InterPro"/>
</dbReference>
<dbReference type="Pfam" id="PF01555">
    <property type="entry name" value="N6_N4_Mtase"/>
    <property type="match status" value="1"/>
</dbReference>
<evidence type="ECO:0000256" key="1">
    <source>
        <dbReference type="ARBA" id="ARBA00022603"/>
    </source>
</evidence>
<gene>
    <name evidence="7" type="primary">dpnA_2</name>
    <name evidence="7" type="ORF">PAM7066_01134</name>
</gene>
<keyword evidence="8" id="KW-1185">Reference proteome</keyword>
<dbReference type="InterPro" id="IPR001091">
    <property type="entry name" value="RM_Methyltransferase"/>
</dbReference>
<evidence type="ECO:0000256" key="5">
    <source>
        <dbReference type="SAM" id="MobiDB-lite"/>
    </source>
</evidence>
<dbReference type="Gene3D" id="3.40.50.150">
    <property type="entry name" value="Vaccinia Virus protein VP39"/>
    <property type="match status" value="1"/>
</dbReference>
<dbReference type="PRINTS" id="PR00508">
    <property type="entry name" value="S21N4MTFRASE"/>
</dbReference>
<sequence>MNYDPAWRNETGAAKTKRTGKVANDDRADWREAWALFPGDVAYVWHGALHATTVAESLAAEGFEIRSQIIWAKERLVLSRGHYHWQHEPAWYAVRGTGHWSGDRKQSTLWTIPNRDQDVATVHGTQKPVECMRRPILNNSSPGQAVYEPFCGSGTTIIAAETTGRVCHAVELDPAYVDVAVQRWQAFTGHDASMRRVGRPSPPSPTPGGEGQTLEPPIRKPAVPENARTATIRTGGQNEGRASLMAPRGPKPKPTRLKVLTGTARAHRLNPAEPKIEPAVPEAPDHLSIEAHAEWMRVTEEMAQMGILSALDRGALAAYAQAYGRWVAAERALRVMAARDAVTAGLVIRTQSGNAIQNPLVGTANKAMADMVRYASEFGLTPSARSRVSAAQTLDADDPFAQFE</sequence>
<evidence type="ECO:0000256" key="2">
    <source>
        <dbReference type="ARBA" id="ARBA00022679"/>
    </source>
</evidence>
<comment type="catalytic activity">
    <reaction evidence="3">
        <text>a 2'-deoxyadenosine in DNA + S-adenosyl-L-methionine = an N(6)-methyl-2'-deoxyadenosine in DNA + S-adenosyl-L-homocysteine + H(+)</text>
        <dbReference type="Rhea" id="RHEA:15197"/>
        <dbReference type="Rhea" id="RHEA-COMP:12418"/>
        <dbReference type="Rhea" id="RHEA-COMP:12419"/>
        <dbReference type="ChEBI" id="CHEBI:15378"/>
        <dbReference type="ChEBI" id="CHEBI:57856"/>
        <dbReference type="ChEBI" id="CHEBI:59789"/>
        <dbReference type="ChEBI" id="CHEBI:90615"/>
        <dbReference type="ChEBI" id="CHEBI:90616"/>
        <dbReference type="EC" id="2.1.1.72"/>
    </reaction>
</comment>
<dbReference type="GO" id="GO:0009007">
    <property type="term" value="F:site-specific DNA-methyltransferase (adenine-specific) activity"/>
    <property type="evidence" value="ECO:0007669"/>
    <property type="project" value="UniProtKB-EC"/>
</dbReference>
<dbReference type="InterPro" id="IPR002941">
    <property type="entry name" value="DNA_methylase_N4/N6"/>
</dbReference>
<accession>A0A1Y5S0C3</accession>
<name>A0A1Y5S0C3_9RHOB</name>
<feature type="region of interest" description="Disordered" evidence="5">
    <location>
        <begin position="191"/>
        <end position="256"/>
    </location>
</feature>
<protein>
    <recommendedName>
        <fullName evidence="4">Methyltransferase</fullName>
        <ecNumber evidence="4">2.1.1.-</ecNumber>
    </recommendedName>
</protein>
<evidence type="ECO:0000259" key="6">
    <source>
        <dbReference type="Pfam" id="PF01555"/>
    </source>
</evidence>
<comment type="similarity">
    <text evidence="4">Belongs to the N(4)/N(6)-methyltransferase family.</text>
</comment>
<dbReference type="Pfam" id="PF05119">
    <property type="entry name" value="Terminase_4"/>
    <property type="match status" value="1"/>
</dbReference>
<evidence type="ECO:0000313" key="8">
    <source>
        <dbReference type="Proteomes" id="UP000193870"/>
    </source>
</evidence>
<dbReference type="InterPro" id="IPR029063">
    <property type="entry name" value="SAM-dependent_MTases_sf"/>
</dbReference>
<dbReference type="EMBL" id="FWFV01000002">
    <property type="protein sequence ID" value="SLN28301.1"/>
    <property type="molecule type" value="Genomic_DNA"/>
</dbReference>
<dbReference type="RefSeq" id="WP_085853148.1">
    <property type="nucleotide sequence ID" value="NZ_FWFV01000002.1"/>
</dbReference>
<dbReference type="Proteomes" id="UP000193870">
    <property type="component" value="Unassembled WGS sequence"/>
</dbReference>
<dbReference type="EC" id="2.1.1.-" evidence="4"/>
<dbReference type="SUPFAM" id="SSF53335">
    <property type="entry name" value="S-adenosyl-L-methionine-dependent methyltransferases"/>
    <property type="match status" value="1"/>
</dbReference>
<dbReference type="GO" id="GO:0008170">
    <property type="term" value="F:N-methyltransferase activity"/>
    <property type="evidence" value="ECO:0007669"/>
    <property type="project" value="InterPro"/>
</dbReference>
<keyword evidence="2 7" id="KW-0808">Transferase</keyword>
<dbReference type="NCBIfam" id="TIGR01558">
    <property type="entry name" value="sm_term_P27"/>
    <property type="match status" value="1"/>
</dbReference>
<evidence type="ECO:0000313" key="7">
    <source>
        <dbReference type="EMBL" id="SLN28301.1"/>
    </source>
</evidence>
<dbReference type="InterPro" id="IPR006448">
    <property type="entry name" value="Phage_term_ssu_P27"/>
</dbReference>
<feature type="domain" description="DNA methylase N-4/N-6" evidence="6">
    <location>
        <begin position="63"/>
        <end position="181"/>
    </location>
</feature>
<dbReference type="STRING" id="315423.SAMN04488020_102146"/>
<reference evidence="7 8" key="1">
    <citation type="submission" date="2017-03" db="EMBL/GenBank/DDBJ databases">
        <authorList>
            <person name="Afonso C.L."/>
            <person name="Miller P.J."/>
            <person name="Scott M.A."/>
            <person name="Spackman E."/>
            <person name="Goraichik I."/>
            <person name="Dimitrov K.M."/>
            <person name="Suarez D.L."/>
            <person name="Swayne D.E."/>
        </authorList>
    </citation>
    <scope>NUCLEOTIDE SEQUENCE [LARGE SCALE GENOMIC DNA]</scope>
    <source>
        <strain evidence="7 8">CECT 7066</strain>
    </source>
</reference>
<dbReference type="AlphaFoldDB" id="A0A1Y5S0C3"/>
<evidence type="ECO:0000256" key="3">
    <source>
        <dbReference type="ARBA" id="ARBA00047942"/>
    </source>
</evidence>
<dbReference type="GO" id="GO:0032259">
    <property type="term" value="P:methylation"/>
    <property type="evidence" value="ECO:0007669"/>
    <property type="project" value="UniProtKB-KW"/>
</dbReference>
<organism evidence="7 8">
    <name type="scientific">Palleronia marisminoris</name>
    <dbReference type="NCBI Taxonomy" id="315423"/>
    <lineage>
        <taxon>Bacteria</taxon>
        <taxon>Pseudomonadati</taxon>
        <taxon>Pseudomonadota</taxon>
        <taxon>Alphaproteobacteria</taxon>
        <taxon>Rhodobacterales</taxon>
        <taxon>Roseobacteraceae</taxon>
        <taxon>Palleronia</taxon>
    </lineage>
</organism>
<proteinExistence type="inferred from homology"/>
<keyword evidence="1 7" id="KW-0489">Methyltransferase</keyword>
<evidence type="ECO:0000256" key="4">
    <source>
        <dbReference type="RuleBase" id="RU362026"/>
    </source>
</evidence>